<feature type="region of interest" description="Disordered" evidence="1">
    <location>
        <begin position="29"/>
        <end position="52"/>
    </location>
</feature>
<evidence type="ECO:0000313" key="2">
    <source>
        <dbReference type="EMBL" id="KAF6726547.1"/>
    </source>
</evidence>
<evidence type="ECO:0000256" key="1">
    <source>
        <dbReference type="SAM" id="MobiDB-lite"/>
    </source>
</evidence>
<dbReference type="EMBL" id="WKFB01000325">
    <property type="protein sequence ID" value="KAF6726547.1"/>
    <property type="molecule type" value="Genomic_DNA"/>
</dbReference>
<feature type="compositionally biased region" description="Low complexity" evidence="1">
    <location>
        <begin position="129"/>
        <end position="140"/>
    </location>
</feature>
<comment type="caution">
    <text evidence="2">The sequence shown here is derived from an EMBL/GenBank/DDBJ whole genome shotgun (WGS) entry which is preliminary data.</text>
</comment>
<dbReference type="PROSITE" id="PS51257">
    <property type="entry name" value="PROKAR_LIPOPROTEIN"/>
    <property type="match status" value="1"/>
</dbReference>
<proteinExistence type="predicted"/>
<gene>
    <name evidence="2" type="ORF">FQA47_017012</name>
</gene>
<sequence>MRAHSFLRDSHTGTQGAFGCARPSAVKIKDVSPQRRLKSTGHPGAFNKSSLRRQQVFTRAAADLNASRGNVLRAEPRDPQRSSGAALIPPTPGAPLAPGWTCGGDTPEKRRPSGTESKQNKANKKPDAKTTSASPTTTAAQAEASSFILLHGTGVPRTYHVVLLCSDCSVGSADPEQT</sequence>
<accession>A0A834C6H9</accession>
<evidence type="ECO:0000313" key="3">
    <source>
        <dbReference type="Proteomes" id="UP000646548"/>
    </source>
</evidence>
<feature type="region of interest" description="Disordered" evidence="1">
    <location>
        <begin position="68"/>
        <end position="140"/>
    </location>
</feature>
<protein>
    <submittedName>
        <fullName evidence="2">Uncharacterized protein</fullName>
    </submittedName>
</protein>
<organism evidence="2 3">
    <name type="scientific">Oryzias melastigma</name>
    <name type="common">Marine medaka</name>
    <dbReference type="NCBI Taxonomy" id="30732"/>
    <lineage>
        <taxon>Eukaryota</taxon>
        <taxon>Metazoa</taxon>
        <taxon>Chordata</taxon>
        <taxon>Craniata</taxon>
        <taxon>Vertebrata</taxon>
        <taxon>Euteleostomi</taxon>
        <taxon>Actinopterygii</taxon>
        <taxon>Neopterygii</taxon>
        <taxon>Teleostei</taxon>
        <taxon>Neoteleostei</taxon>
        <taxon>Acanthomorphata</taxon>
        <taxon>Ovalentaria</taxon>
        <taxon>Atherinomorphae</taxon>
        <taxon>Beloniformes</taxon>
        <taxon>Adrianichthyidae</taxon>
        <taxon>Oryziinae</taxon>
        <taxon>Oryzias</taxon>
    </lineage>
</organism>
<dbReference type="Proteomes" id="UP000646548">
    <property type="component" value="Unassembled WGS sequence"/>
</dbReference>
<dbReference type="AlphaFoldDB" id="A0A834C6H9"/>
<name>A0A834C6H9_ORYME</name>
<reference evidence="2" key="1">
    <citation type="journal article" name="BMC Genomics">
        <title>Long-read sequencing and de novo genome assembly of marine medaka (Oryzias melastigma).</title>
        <authorList>
            <person name="Liang P."/>
            <person name="Saqib H.S.A."/>
            <person name="Ni X."/>
            <person name="Shen Y."/>
        </authorList>
    </citation>
    <scope>NUCLEOTIDE SEQUENCE</scope>
    <source>
        <strain evidence="2">Bigg-433</strain>
    </source>
</reference>